<dbReference type="Pfam" id="PF13558">
    <property type="entry name" value="SbcC_Walker_B"/>
    <property type="match status" value="1"/>
</dbReference>
<dbReference type="Proteomes" id="UP001589833">
    <property type="component" value="Unassembled WGS sequence"/>
</dbReference>
<keyword evidence="4" id="KW-0175">Coiled coil</keyword>
<dbReference type="Pfam" id="PF13476">
    <property type="entry name" value="AAA_23"/>
    <property type="match status" value="1"/>
</dbReference>
<proteinExistence type="inferred from homology"/>
<comment type="subunit">
    <text evidence="2">Heterodimer of SbcC and SbcD.</text>
</comment>
<evidence type="ECO:0000313" key="7">
    <source>
        <dbReference type="Proteomes" id="UP001589833"/>
    </source>
</evidence>
<evidence type="ECO:0000259" key="5">
    <source>
        <dbReference type="Pfam" id="PF13476"/>
    </source>
</evidence>
<dbReference type="RefSeq" id="WP_273847275.1">
    <property type="nucleotide sequence ID" value="NZ_JAQQWT010000024.1"/>
</dbReference>
<reference evidence="6 7" key="1">
    <citation type="submission" date="2024-09" db="EMBL/GenBank/DDBJ databases">
        <authorList>
            <person name="Sun Q."/>
            <person name="Mori K."/>
        </authorList>
    </citation>
    <scope>NUCLEOTIDE SEQUENCE [LARGE SCALE GENOMIC DNA]</scope>
    <source>
        <strain evidence="6 7">NCAIM B.02301</strain>
    </source>
</reference>
<sequence length="1030" mass="118894">MKPLKMTITAFGPYKNEETIDFKDLKDHRLFVISGNTGAGKTSIFDAICFALYGDASGEDRSDSRMLRSQFAEDDVHTSVDFEFELRGRSFRVFRQMPHIKGTNKTPTGDKYELYETTNQSEILLVDRLTVGNVNQKIQEIIGLTKDQFRQIVMLPQGEFRKLLTSDTENKEEILRKIFRTVHFKQMAEGLNEKRLVSQKVYEKQRQERDLYIKNVEKTLPKREGSTLVQVLEQENYNTHQVLEALAEETCFYLEERNKQQQRLDQTKEQLKEKTEQYHLAKAVNDRFNALKKERQQKIKLDEQLPIIQEKEQKLSQAMKASQIEIHENYLLDVTTEKINLQKNQEAAKFEFEQAETALSQAQKAYLTEEENKQVREEANLTVNKLKEYLPDVSELDQKKQTVTLFKQEVLALHDRVEHINKTRTEKKDEKGSLVTKIKQLEENIKGIPETSQNLQIVQAQVKAGKAYLSLSAKQVKLSNQVFLKEVELGKVKETYEQLETLWIEGQASLLAKHLHEGAPCPVCGSEEHPNRAESTAEIPTKDLLDQKRFEKDQMDGAYRTLQAELSAVYSQTNEKKQELITLGVKVEQNEVDLEQLKQVEQELETKLLRLKSDQEKVDGLRMKQEKLEDIIEDLETEKTYTESSLHQKQSSYQTEQALLEQKMNTIPEHLQSIDALAGEIKKAQQVKQELEQRWQDVQQELTQAKERQLTADMTLKNVVQQLEVTLEKKAKALRTFKEALLEANFASEEDYVDCKLPKQSREAIQNEVELFKANRSSLTQQIENTEKELQGKEQKDLHVLVEQLKQLEQELEGIHQGLTQINQFYEAAMKGKNNIELAHEQVEEAEEMFYLHKDLYDVVRGENSKKMSFERYLQIEFLEQIVQAANERLNRLSNGQFQLIRSERLEKRGKQSGLGLDVFDNYTGHNRDVKTLSGGEKFHASLSLALGMADVIQSHQGGISIETMFIDEGFGSLDEESLNKAIDTLIDLQQSGRLIGIISHVQELKQAIPAILDVKKTREGHSQTTFILK</sequence>
<keyword evidence="7" id="KW-1185">Reference proteome</keyword>
<dbReference type="EMBL" id="JBHLTR010000021">
    <property type="protein sequence ID" value="MFC0560318.1"/>
    <property type="molecule type" value="Genomic_DNA"/>
</dbReference>
<evidence type="ECO:0000256" key="2">
    <source>
        <dbReference type="ARBA" id="ARBA00011322"/>
    </source>
</evidence>
<comment type="caution">
    <text evidence="6">The sequence shown here is derived from an EMBL/GenBank/DDBJ whole genome shotgun (WGS) entry which is preliminary data.</text>
</comment>
<dbReference type="InterPro" id="IPR027417">
    <property type="entry name" value="P-loop_NTPase"/>
</dbReference>
<comment type="similarity">
    <text evidence="1">Belongs to the SMC family. SbcC subfamily.</text>
</comment>
<name>A0ABV6NJK3_9BACI</name>
<organism evidence="6 7">
    <name type="scientific">Halalkalibacter alkalisediminis</name>
    <dbReference type="NCBI Taxonomy" id="935616"/>
    <lineage>
        <taxon>Bacteria</taxon>
        <taxon>Bacillati</taxon>
        <taxon>Bacillota</taxon>
        <taxon>Bacilli</taxon>
        <taxon>Bacillales</taxon>
        <taxon>Bacillaceae</taxon>
        <taxon>Halalkalibacter</taxon>
    </lineage>
</organism>
<evidence type="ECO:0000256" key="1">
    <source>
        <dbReference type="ARBA" id="ARBA00006930"/>
    </source>
</evidence>
<feature type="coiled-coil region" evidence="4">
    <location>
        <begin position="587"/>
        <end position="638"/>
    </location>
</feature>
<protein>
    <recommendedName>
        <fullName evidence="3">Nuclease SbcCD subunit C</fullName>
    </recommendedName>
</protein>
<feature type="coiled-coil region" evidence="4">
    <location>
        <begin position="674"/>
        <end position="849"/>
    </location>
</feature>
<dbReference type="SUPFAM" id="SSF52540">
    <property type="entry name" value="P-loop containing nucleoside triphosphate hydrolases"/>
    <property type="match status" value="1"/>
</dbReference>
<accession>A0ABV6NJK3</accession>
<dbReference type="PANTHER" id="PTHR32114:SF2">
    <property type="entry name" value="ABC TRANSPORTER ABCH.3"/>
    <property type="match status" value="1"/>
</dbReference>
<dbReference type="PANTHER" id="PTHR32114">
    <property type="entry name" value="ABC TRANSPORTER ABCH.3"/>
    <property type="match status" value="1"/>
</dbReference>
<evidence type="ECO:0000256" key="3">
    <source>
        <dbReference type="ARBA" id="ARBA00013368"/>
    </source>
</evidence>
<dbReference type="Gene3D" id="3.40.50.300">
    <property type="entry name" value="P-loop containing nucleotide triphosphate hydrolases"/>
    <property type="match status" value="2"/>
</dbReference>
<evidence type="ECO:0000313" key="6">
    <source>
        <dbReference type="EMBL" id="MFC0560318.1"/>
    </source>
</evidence>
<gene>
    <name evidence="6" type="ORF">ACFFH4_14880</name>
</gene>
<evidence type="ECO:0000256" key="4">
    <source>
        <dbReference type="SAM" id="Coils"/>
    </source>
</evidence>
<feature type="domain" description="Rad50/SbcC-type AAA" evidence="5">
    <location>
        <begin position="5"/>
        <end position="218"/>
    </location>
</feature>
<feature type="coiled-coil region" evidence="4">
    <location>
        <begin position="254"/>
        <end position="284"/>
    </location>
</feature>
<dbReference type="InterPro" id="IPR038729">
    <property type="entry name" value="Rad50/SbcC_AAA"/>
</dbReference>